<organism evidence="1 2">
    <name type="scientific">Pleomorphomonas carboxyditropha</name>
    <dbReference type="NCBI Taxonomy" id="2023338"/>
    <lineage>
        <taxon>Bacteria</taxon>
        <taxon>Pseudomonadati</taxon>
        <taxon>Pseudomonadota</taxon>
        <taxon>Alphaproteobacteria</taxon>
        <taxon>Hyphomicrobiales</taxon>
        <taxon>Pleomorphomonadaceae</taxon>
        <taxon>Pleomorphomonas</taxon>
    </lineage>
</organism>
<name>A0A2G9WQP1_9HYPH</name>
<proteinExistence type="predicted"/>
<reference evidence="1 2" key="1">
    <citation type="submission" date="2017-08" db="EMBL/GenBank/DDBJ databases">
        <title>Pleomorphomonas carboxidotrophicus sp. nov., a new mesophilic hydrogenogenic carboxidotroph.</title>
        <authorList>
            <person name="Esquivel-Elizondo S."/>
            <person name="Krajmalnik-Brown R."/>
            <person name="Maldonado J."/>
        </authorList>
    </citation>
    <scope>NUCLEOTIDE SEQUENCE [LARGE SCALE GENOMIC DNA]</scope>
    <source>
        <strain evidence="1 2">SVCO-16</strain>
    </source>
</reference>
<dbReference type="AlphaFoldDB" id="A0A2G9WQP1"/>
<accession>A0A2G9WQP1</accession>
<dbReference type="EMBL" id="NQVN01000023">
    <property type="protein sequence ID" value="PIO96984.1"/>
    <property type="molecule type" value="Genomic_DNA"/>
</dbReference>
<gene>
    <name evidence="1" type="ORF">CJ014_22890</name>
</gene>
<dbReference type="Proteomes" id="UP000231070">
    <property type="component" value="Unassembled WGS sequence"/>
</dbReference>
<keyword evidence="2" id="KW-1185">Reference proteome</keyword>
<comment type="caution">
    <text evidence="1">The sequence shown here is derived from an EMBL/GenBank/DDBJ whole genome shotgun (WGS) entry which is preliminary data.</text>
</comment>
<dbReference type="RefSeq" id="WP_100082831.1">
    <property type="nucleotide sequence ID" value="NZ_NQVN01000023.1"/>
</dbReference>
<sequence>MADIFDNAVTSIVLGMEDFREGSDARMLSAARNYYAGLLLLGKECLIRAAPEANPMEIIGAKFEPVPDGDGGVDHEVVGYATVDLAQLKSRFKKFGLSWPDVNIEKLQRFRNNLEHYHLAEPVGALKEAIAASFSMIIDFLETLQEDPQDVLADVWDTILEETNAFNRMQKSCIDSLLRLNWPGEVQGLDRISCRNCGSSLIGQTDRDNTNSEAAYGKCFQCGQEYHQQQLAEMVVSASYEIDAYHAAKDGESSPIATCPNCNAEAYVENGEVSVCFACKETVAGECSRCGADITVHEYNPDYPGLCSYCAYTWEKVMRE</sequence>
<evidence type="ECO:0000313" key="2">
    <source>
        <dbReference type="Proteomes" id="UP000231070"/>
    </source>
</evidence>
<evidence type="ECO:0000313" key="1">
    <source>
        <dbReference type="EMBL" id="PIO96984.1"/>
    </source>
</evidence>
<protein>
    <submittedName>
        <fullName evidence="1">Uncharacterized protein</fullName>
    </submittedName>
</protein>
<dbReference type="OrthoDB" id="5941857at2"/>